<keyword evidence="2" id="KW-1185">Reference proteome</keyword>
<proteinExistence type="predicted"/>
<name>A0A2P5FM27_TREOI</name>
<evidence type="ECO:0000313" key="1">
    <source>
        <dbReference type="EMBL" id="PON98826.1"/>
    </source>
</evidence>
<dbReference type="InParanoid" id="A0A2P5FM27"/>
<sequence>MAKNFLNQMAKNFIVAHKVSRYLIAGFEIASAKEDNFWLVDHDLAILGVMISQDPMYVKVFVACEESVVLISNWDLKSDSETLDYA</sequence>
<dbReference type="OrthoDB" id="10543782at2759"/>
<evidence type="ECO:0000313" key="2">
    <source>
        <dbReference type="Proteomes" id="UP000237000"/>
    </source>
</evidence>
<reference evidence="2" key="1">
    <citation type="submission" date="2016-06" db="EMBL/GenBank/DDBJ databases">
        <title>Parallel loss of symbiosis genes in relatives of nitrogen-fixing non-legume Parasponia.</title>
        <authorList>
            <person name="Van Velzen R."/>
            <person name="Holmer R."/>
            <person name="Bu F."/>
            <person name="Rutten L."/>
            <person name="Van Zeijl A."/>
            <person name="Liu W."/>
            <person name="Santuari L."/>
            <person name="Cao Q."/>
            <person name="Sharma T."/>
            <person name="Shen D."/>
            <person name="Roswanjaya Y."/>
            <person name="Wardhani T."/>
            <person name="Kalhor M.S."/>
            <person name="Jansen J."/>
            <person name="Van den Hoogen J."/>
            <person name="Gungor B."/>
            <person name="Hartog M."/>
            <person name="Hontelez J."/>
            <person name="Verver J."/>
            <person name="Yang W.-C."/>
            <person name="Schijlen E."/>
            <person name="Repin R."/>
            <person name="Schilthuizen M."/>
            <person name="Schranz E."/>
            <person name="Heidstra R."/>
            <person name="Miyata K."/>
            <person name="Fedorova E."/>
            <person name="Kohlen W."/>
            <person name="Bisseling T."/>
            <person name="Smit S."/>
            <person name="Geurts R."/>
        </authorList>
    </citation>
    <scope>NUCLEOTIDE SEQUENCE [LARGE SCALE GENOMIC DNA]</scope>
    <source>
        <strain evidence="2">cv. RG33-2</strain>
    </source>
</reference>
<dbReference type="AlphaFoldDB" id="A0A2P5FM27"/>
<gene>
    <name evidence="1" type="ORF">TorRG33x02_054410</name>
</gene>
<organism evidence="1 2">
    <name type="scientific">Trema orientale</name>
    <name type="common">Charcoal tree</name>
    <name type="synonym">Celtis orientalis</name>
    <dbReference type="NCBI Taxonomy" id="63057"/>
    <lineage>
        <taxon>Eukaryota</taxon>
        <taxon>Viridiplantae</taxon>
        <taxon>Streptophyta</taxon>
        <taxon>Embryophyta</taxon>
        <taxon>Tracheophyta</taxon>
        <taxon>Spermatophyta</taxon>
        <taxon>Magnoliopsida</taxon>
        <taxon>eudicotyledons</taxon>
        <taxon>Gunneridae</taxon>
        <taxon>Pentapetalae</taxon>
        <taxon>rosids</taxon>
        <taxon>fabids</taxon>
        <taxon>Rosales</taxon>
        <taxon>Cannabaceae</taxon>
        <taxon>Trema</taxon>
    </lineage>
</organism>
<dbReference type="Proteomes" id="UP000237000">
    <property type="component" value="Unassembled WGS sequence"/>
</dbReference>
<dbReference type="EMBL" id="JXTC01000022">
    <property type="protein sequence ID" value="PON98826.1"/>
    <property type="molecule type" value="Genomic_DNA"/>
</dbReference>
<protein>
    <submittedName>
        <fullName evidence="1">Uncharacterized protein</fullName>
    </submittedName>
</protein>
<comment type="caution">
    <text evidence="1">The sequence shown here is derived from an EMBL/GenBank/DDBJ whole genome shotgun (WGS) entry which is preliminary data.</text>
</comment>
<accession>A0A2P5FM27</accession>